<feature type="transmembrane region" description="Helical" evidence="6">
    <location>
        <begin position="151"/>
        <end position="170"/>
    </location>
</feature>
<keyword evidence="3 6" id="KW-1133">Transmembrane helix</keyword>
<sequence length="181" mass="19838">MTKKLLKFTTKLASTSFIVLLILLAFIILSSRVSGSEPSVFGYQIKAVLSGSMEPIFQTGSIISIKQADDTTTFKNGNIITFQMDDKLITHRIIDVEYKNGQIFYRTKGDNNDGPDMWSVPSNDVIGSYSGFTVPYIGYALNVTQSKEASALLLFIPGFLLFSSAVFSIVKAARKLDVGKA</sequence>
<accession>A0A160IRT7</accession>
<keyword evidence="2 6" id="KW-0812">Transmembrane</keyword>
<evidence type="ECO:0000313" key="8">
    <source>
        <dbReference type="Proteomes" id="UP000076623"/>
    </source>
</evidence>
<dbReference type="GO" id="GO:0009003">
    <property type="term" value="F:signal peptidase activity"/>
    <property type="evidence" value="ECO:0007669"/>
    <property type="project" value="UniProtKB-EC"/>
</dbReference>
<dbReference type="PANTHER" id="PTHR10806:SF6">
    <property type="entry name" value="SIGNAL PEPTIDASE COMPLEX CATALYTIC SUBUNIT SEC11"/>
    <property type="match status" value="1"/>
</dbReference>
<dbReference type="CDD" id="cd06530">
    <property type="entry name" value="S26_SPase_I"/>
    <property type="match status" value="1"/>
</dbReference>
<dbReference type="STRING" id="1221500.ABE65_001705"/>
<dbReference type="PRINTS" id="PR00728">
    <property type="entry name" value="SIGNALPTASE"/>
</dbReference>
<dbReference type="PANTHER" id="PTHR10806">
    <property type="entry name" value="SIGNAL PEPTIDASE COMPLEX CATALYTIC SUBUNIT SEC11"/>
    <property type="match status" value="1"/>
</dbReference>
<dbReference type="SUPFAM" id="SSF51306">
    <property type="entry name" value="LexA/Signal peptidase"/>
    <property type="match status" value="1"/>
</dbReference>
<evidence type="ECO:0000256" key="6">
    <source>
        <dbReference type="SAM" id="Phobius"/>
    </source>
</evidence>
<dbReference type="EC" id="3.4.21.89" evidence="5"/>
<dbReference type="InterPro" id="IPR001733">
    <property type="entry name" value="Peptidase_S26B"/>
</dbReference>
<dbReference type="KEGG" id="fpn:ABE65_001705"/>
<name>A0A160IRT7_9BACL</name>
<dbReference type="InterPro" id="IPR036286">
    <property type="entry name" value="LexA/Signal_pep-like_sf"/>
</dbReference>
<evidence type="ECO:0000256" key="2">
    <source>
        <dbReference type="ARBA" id="ARBA00022692"/>
    </source>
</evidence>
<reference evidence="7 8" key="1">
    <citation type="submission" date="2016-04" db="EMBL/GenBank/DDBJ databases">
        <title>Complete genome sequence of Fictibacillus phosphorivorans G25-29, a strain toxic to nematodes.</title>
        <authorList>
            <person name="Zheng Z."/>
        </authorList>
    </citation>
    <scope>NUCLEOTIDE SEQUENCE [LARGE SCALE GENOMIC DNA]</scope>
    <source>
        <strain evidence="7 8">G25-29</strain>
    </source>
</reference>
<evidence type="ECO:0000313" key="7">
    <source>
        <dbReference type="EMBL" id="ANC79233.1"/>
    </source>
</evidence>
<organism evidence="7 8">
    <name type="scientific">Fictibacillus phosphorivorans</name>
    <dbReference type="NCBI Taxonomy" id="1221500"/>
    <lineage>
        <taxon>Bacteria</taxon>
        <taxon>Bacillati</taxon>
        <taxon>Bacillota</taxon>
        <taxon>Bacilli</taxon>
        <taxon>Bacillales</taxon>
        <taxon>Fictibacillaceae</taxon>
        <taxon>Fictibacillus</taxon>
    </lineage>
</organism>
<dbReference type="AlphaFoldDB" id="A0A160IRT7"/>
<keyword evidence="8" id="KW-1185">Reference proteome</keyword>
<proteinExistence type="predicted"/>
<evidence type="ECO:0000256" key="4">
    <source>
        <dbReference type="ARBA" id="ARBA00023136"/>
    </source>
</evidence>
<dbReference type="RefSeq" id="WP_066399634.1">
    <property type="nucleotide sequence ID" value="NZ_CP015378.1"/>
</dbReference>
<dbReference type="GO" id="GO:0004252">
    <property type="term" value="F:serine-type endopeptidase activity"/>
    <property type="evidence" value="ECO:0007669"/>
    <property type="project" value="UniProtKB-UniRule"/>
</dbReference>
<dbReference type="GO" id="GO:0006465">
    <property type="term" value="P:signal peptide processing"/>
    <property type="evidence" value="ECO:0007669"/>
    <property type="project" value="UniProtKB-UniRule"/>
</dbReference>
<dbReference type="Proteomes" id="UP000076623">
    <property type="component" value="Chromosome"/>
</dbReference>
<evidence type="ECO:0000256" key="3">
    <source>
        <dbReference type="ARBA" id="ARBA00022989"/>
    </source>
</evidence>
<comment type="subcellular location">
    <subcellularLocation>
        <location evidence="1">Membrane</location>
    </subcellularLocation>
</comment>
<dbReference type="GO" id="GO:0016020">
    <property type="term" value="C:membrane"/>
    <property type="evidence" value="ECO:0007669"/>
    <property type="project" value="UniProtKB-SubCell"/>
</dbReference>
<protein>
    <recommendedName>
        <fullName evidence="5">Signal peptidase I</fullName>
        <ecNumber evidence="5">3.4.21.89</ecNumber>
    </recommendedName>
</protein>
<dbReference type="NCBIfam" id="NF046067">
    <property type="entry name" value="SigPepSipWBacil"/>
    <property type="match status" value="1"/>
</dbReference>
<dbReference type="EMBL" id="CP015378">
    <property type="protein sequence ID" value="ANC79233.1"/>
    <property type="molecule type" value="Genomic_DNA"/>
</dbReference>
<dbReference type="NCBIfam" id="TIGR02228">
    <property type="entry name" value="sigpep_I_arch"/>
    <property type="match status" value="1"/>
</dbReference>
<evidence type="ECO:0000256" key="5">
    <source>
        <dbReference type="NCBIfam" id="TIGR02228"/>
    </source>
</evidence>
<keyword evidence="4 6" id="KW-0472">Membrane</keyword>
<gene>
    <name evidence="7" type="ORF">ABE65_001705</name>
</gene>
<evidence type="ECO:0000256" key="1">
    <source>
        <dbReference type="ARBA" id="ARBA00004370"/>
    </source>
</evidence>
<dbReference type="InterPro" id="IPR019533">
    <property type="entry name" value="Peptidase_S26"/>
</dbReference>